<keyword evidence="2" id="KW-1185">Reference proteome</keyword>
<reference evidence="1" key="1">
    <citation type="submission" date="2020-07" db="EMBL/GenBank/DDBJ databases">
        <title>Multicomponent nature underlies the extraordinary mechanical properties of spider dragline silk.</title>
        <authorList>
            <person name="Kono N."/>
            <person name="Nakamura H."/>
            <person name="Mori M."/>
            <person name="Yoshida Y."/>
            <person name="Ohtoshi R."/>
            <person name="Malay A.D."/>
            <person name="Moran D.A.P."/>
            <person name="Tomita M."/>
            <person name="Numata K."/>
            <person name="Arakawa K."/>
        </authorList>
    </citation>
    <scope>NUCLEOTIDE SEQUENCE</scope>
</reference>
<proteinExistence type="predicted"/>
<sequence>MVFSRLWQPFQTSDTITQKIEKGHSAVTTSAEDHYEALNTWRYRHKNARQSSKDLTVVSEKRYRDELCIDE</sequence>
<protein>
    <submittedName>
        <fullName evidence="1">Uncharacterized protein</fullName>
    </submittedName>
</protein>
<accession>A0A8X6G201</accession>
<dbReference type="AlphaFoldDB" id="A0A8X6G201"/>
<name>A0A8X6G201_TRICU</name>
<evidence type="ECO:0000313" key="1">
    <source>
        <dbReference type="EMBL" id="GFQ93893.1"/>
    </source>
</evidence>
<comment type="caution">
    <text evidence="1">The sequence shown here is derived from an EMBL/GenBank/DDBJ whole genome shotgun (WGS) entry which is preliminary data.</text>
</comment>
<dbReference type="Proteomes" id="UP000887116">
    <property type="component" value="Unassembled WGS sequence"/>
</dbReference>
<evidence type="ECO:0000313" key="2">
    <source>
        <dbReference type="Proteomes" id="UP000887116"/>
    </source>
</evidence>
<dbReference type="EMBL" id="BMAO01034081">
    <property type="protein sequence ID" value="GFQ93893.1"/>
    <property type="molecule type" value="Genomic_DNA"/>
</dbReference>
<organism evidence="1 2">
    <name type="scientific">Trichonephila clavata</name>
    <name type="common">Joro spider</name>
    <name type="synonym">Nephila clavata</name>
    <dbReference type="NCBI Taxonomy" id="2740835"/>
    <lineage>
        <taxon>Eukaryota</taxon>
        <taxon>Metazoa</taxon>
        <taxon>Ecdysozoa</taxon>
        <taxon>Arthropoda</taxon>
        <taxon>Chelicerata</taxon>
        <taxon>Arachnida</taxon>
        <taxon>Araneae</taxon>
        <taxon>Araneomorphae</taxon>
        <taxon>Entelegynae</taxon>
        <taxon>Araneoidea</taxon>
        <taxon>Nephilidae</taxon>
        <taxon>Trichonephila</taxon>
    </lineage>
</organism>
<gene>
    <name evidence="1" type="ORF">TNCT_692201</name>
</gene>